<dbReference type="Gene3D" id="3.40.50.300">
    <property type="entry name" value="P-loop containing nucleotide triphosphate hydrolases"/>
    <property type="match status" value="1"/>
</dbReference>
<reference evidence="1" key="1">
    <citation type="submission" date="2021-04" db="EMBL/GenBank/DDBJ databases">
        <title>Dactylosporangium aurantiacum NRRL B-8018 full assembly.</title>
        <authorList>
            <person name="Hartkoorn R.C."/>
            <person name="Beaudoing E."/>
            <person name="Hot D."/>
        </authorList>
    </citation>
    <scope>NUCLEOTIDE SEQUENCE</scope>
    <source>
        <strain evidence="1">NRRL B-8018</strain>
    </source>
</reference>
<dbReference type="EMBL" id="CP073767">
    <property type="protein sequence ID" value="UWZ59637.1"/>
    <property type="molecule type" value="Genomic_DNA"/>
</dbReference>
<name>A0A9Q9MSN2_9ACTN</name>
<dbReference type="AlphaFoldDB" id="A0A9Q9MSN2"/>
<sequence>MSGAGKTTLLREVARRGHRTVDTDDDGWTLPDGTWDEPRMAALLDGHATVLVSGTVDNQGRFYPRFEHVVLLSAPLPVLLERVAARVDNPYGKTARQRAEIVRYVAEVEPLLRAGATVELDGRRPVGALADAVERLLVARTRQAR</sequence>
<accession>A0A9Q9MSN2</accession>
<keyword evidence="2" id="KW-1185">Reference proteome</keyword>
<protein>
    <submittedName>
        <fullName evidence="1">AAA family ATPase</fullName>
    </submittedName>
</protein>
<evidence type="ECO:0000313" key="1">
    <source>
        <dbReference type="EMBL" id="UWZ59637.1"/>
    </source>
</evidence>
<dbReference type="Pfam" id="PF13238">
    <property type="entry name" value="AAA_18"/>
    <property type="match status" value="1"/>
</dbReference>
<dbReference type="SUPFAM" id="SSF52540">
    <property type="entry name" value="P-loop containing nucleoside triphosphate hydrolases"/>
    <property type="match status" value="1"/>
</dbReference>
<dbReference type="InterPro" id="IPR027417">
    <property type="entry name" value="P-loop_NTPase"/>
</dbReference>
<evidence type="ECO:0000313" key="2">
    <source>
        <dbReference type="Proteomes" id="UP001058003"/>
    </source>
</evidence>
<dbReference type="Proteomes" id="UP001058003">
    <property type="component" value="Chromosome"/>
</dbReference>
<organism evidence="1 2">
    <name type="scientific">Dactylosporangium aurantiacum</name>
    <dbReference type="NCBI Taxonomy" id="35754"/>
    <lineage>
        <taxon>Bacteria</taxon>
        <taxon>Bacillati</taxon>
        <taxon>Actinomycetota</taxon>
        <taxon>Actinomycetes</taxon>
        <taxon>Micromonosporales</taxon>
        <taxon>Micromonosporaceae</taxon>
        <taxon>Dactylosporangium</taxon>
    </lineage>
</organism>
<proteinExistence type="predicted"/>
<gene>
    <name evidence="1" type="ORF">Daura_19320</name>
</gene>
<dbReference type="KEGG" id="daur:Daura_19320"/>